<evidence type="ECO:0000256" key="5">
    <source>
        <dbReference type="ARBA" id="ARBA00023180"/>
    </source>
</evidence>
<dbReference type="SMART" id="SM00494">
    <property type="entry name" value="ChtBD2"/>
    <property type="match status" value="2"/>
</dbReference>
<dbReference type="PROSITE" id="PS50940">
    <property type="entry name" value="CHIT_BIND_II"/>
    <property type="match status" value="2"/>
</dbReference>
<dbReference type="EMBL" id="JBJQND010000013">
    <property type="protein sequence ID" value="KAL3856716.1"/>
    <property type="molecule type" value="Genomic_DNA"/>
</dbReference>
<feature type="domain" description="Chitin-binding type-2" evidence="7">
    <location>
        <begin position="16"/>
        <end position="72"/>
    </location>
</feature>
<dbReference type="AlphaFoldDB" id="A0ABD3V512"/>
<keyword evidence="4" id="KW-1015">Disulfide bond</keyword>
<comment type="caution">
    <text evidence="8">The sequence shown here is derived from an EMBL/GenBank/DDBJ whole genome shotgun (WGS) entry which is preliminary data.</text>
</comment>
<keyword evidence="1" id="KW-0147">Chitin-binding</keyword>
<gene>
    <name evidence="8" type="ORF">ACJMK2_011439</name>
</gene>
<evidence type="ECO:0000256" key="6">
    <source>
        <dbReference type="SAM" id="SignalP"/>
    </source>
</evidence>
<evidence type="ECO:0000256" key="2">
    <source>
        <dbReference type="ARBA" id="ARBA00022729"/>
    </source>
</evidence>
<keyword evidence="2 6" id="KW-0732">Signal</keyword>
<keyword evidence="3" id="KW-0677">Repeat</keyword>
<proteinExistence type="predicted"/>
<evidence type="ECO:0000256" key="1">
    <source>
        <dbReference type="ARBA" id="ARBA00022669"/>
    </source>
</evidence>
<evidence type="ECO:0000313" key="9">
    <source>
        <dbReference type="Proteomes" id="UP001634394"/>
    </source>
</evidence>
<dbReference type="InterPro" id="IPR036508">
    <property type="entry name" value="Chitin-bd_dom_sf"/>
</dbReference>
<dbReference type="PANTHER" id="PTHR23301:SF0">
    <property type="entry name" value="CHITIN-BINDING TYPE-2 DOMAIN-CONTAINING PROTEIN-RELATED"/>
    <property type="match status" value="1"/>
</dbReference>
<dbReference type="SUPFAM" id="SSF57625">
    <property type="entry name" value="Invertebrate chitin-binding proteins"/>
    <property type="match status" value="2"/>
</dbReference>
<sequence>MLLIAVLFALPFSGLALDCSTLADGDYEIGCKNYATCSNGHLLIHECGVGKVYNRNTHKCDDPNNVPPPCNEANHCPTLSDGRYAIVHSPVNCTSYYTCMGGRLLGVNLCTPGTVFNNVLQTCDWPDDVAAPCGTKH</sequence>
<keyword evidence="9" id="KW-1185">Reference proteome</keyword>
<evidence type="ECO:0000259" key="7">
    <source>
        <dbReference type="PROSITE" id="PS50940"/>
    </source>
</evidence>
<protein>
    <recommendedName>
        <fullName evidence="7">Chitin-binding type-2 domain-containing protein</fullName>
    </recommendedName>
</protein>
<dbReference type="InterPro" id="IPR002557">
    <property type="entry name" value="Chitin-bd_dom"/>
</dbReference>
<feature type="signal peptide" evidence="6">
    <location>
        <begin position="1"/>
        <end position="16"/>
    </location>
</feature>
<dbReference type="PANTHER" id="PTHR23301">
    <property type="entry name" value="CHITIN BINDING PERITROPHIN-A"/>
    <property type="match status" value="1"/>
</dbReference>
<dbReference type="GO" id="GO:0008061">
    <property type="term" value="F:chitin binding"/>
    <property type="evidence" value="ECO:0007669"/>
    <property type="project" value="UniProtKB-KW"/>
</dbReference>
<dbReference type="InterPro" id="IPR051940">
    <property type="entry name" value="Chitin_bind-dev_reg"/>
</dbReference>
<evidence type="ECO:0000256" key="3">
    <source>
        <dbReference type="ARBA" id="ARBA00022737"/>
    </source>
</evidence>
<reference evidence="8 9" key="1">
    <citation type="submission" date="2024-11" db="EMBL/GenBank/DDBJ databases">
        <title>Chromosome-level genome assembly of the freshwater bivalve Anodonta woodiana.</title>
        <authorList>
            <person name="Chen X."/>
        </authorList>
    </citation>
    <scope>NUCLEOTIDE SEQUENCE [LARGE SCALE GENOMIC DNA]</scope>
    <source>
        <strain evidence="8">MN2024</strain>
        <tissue evidence="8">Gills</tissue>
    </source>
</reference>
<evidence type="ECO:0000256" key="4">
    <source>
        <dbReference type="ARBA" id="ARBA00023157"/>
    </source>
</evidence>
<dbReference type="Pfam" id="PF01607">
    <property type="entry name" value="CBM_14"/>
    <property type="match status" value="2"/>
</dbReference>
<dbReference type="Proteomes" id="UP001634394">
    <property type="component" value="Unassembled WGS sequence"/>
</dbReference>
<feature type="domain" description="Chitin-binding type-2" evidence="7">
    <location>
        <begin position="73"/>
        <end position="135"/>
    </location>
</feature>
<feature type="chain" id="PRO_5044770834" description="Chitin-binding type-2 domain-containing protein" evidence="6">
    <location>
        <begin position="17"/>
        <end position="137"/>
    </location>
</feature>
<dbReference type="Gene3D" id="2.170.140.10">
    <property type="entry name" value="Chitin binding domain"/>
    <property type="match status" value="2"/>
</dbReference>
<keyword evidence="5" id="KW-0325">Glycoprotein</keyword>
<organism evidence="8 9">
    <name type="scientific">Sinanodonta woodiana</name>
    <name type="common">Chinese pond mussel</name>
    <name type="synonym">Anodonta woodiana</name>
    <dbReference type="NCBI Taxonomy" id="1069815"/>
    <lineage>
        <taxon>Eukaryota</taxon>
        <taxon>Metazoa</taxon>
        <taxon>Spiralia</taxon>
        <taxon>Lophotrochozoa</taxon>
        <taxon>Mollusca</taxon>
        <taxon>Bivalvia</taxon>
        <taxon>Autobranchia</taxon>
        <taxon>Heteroconchia</taxon>
        <taxon>Palaeoheterodonta</taxon>
        <taxon>Unionida</taxon>
        <taxon>Unionoidea</taxon>
        <taxon>Unionidae</taxon>
        <taxon>Unioninae</taxon>
        <taxon>Sinanodonta</taxon>
    </lineage>
</organism>
<name>A0ABD3V512_SINWO</name>
<accession>A0ABD3V512</accession>
<evidence type="ECO:0000313" key="8">
    <source>
        <dbReference type="EMBL" id="KAL3856716.1"/>
    </source>
</evidence>